<sequence length="57" mass="6488">MLAAAVGFALICLYIGYSIFCIGQQNSQLLRYELQQFKSRENERQIQEAERAVSAAF</sequence>
<name>B0NHP2_CLOS5</name>
<organism evidence="1 2">
    <name type="scientific">Clostridium scindens (strain ATCC 35704 / DSM 5676 / VPI 13733 / 19)</name>
    <dbReference type="NCBI Taxonomy" id="411468"/>
    <lineage>
        <taxon>Bacteria</taxon>
        <taxon>Bacillati</taxon>
        <taxon>Bacillota</taxon>
        <taxon>Clostridia</taxon>
        <taxon>Lachnospirales</taxon>
        <taxon>Lachnospiraceae</taxon>
    </lineage>
</organism>
<proteinExistence type="predicted"/>
<keyword evidence="2" id="KW-1185">Reference proteome</keyword>
<evidence type="ECO:0000313" key="2">
    <source>
        <dbReference type="Proteomes" id="UP000289664"/>
    </source>
</evidence>
<dbReference type="RefSeq" id="WP_004605555.1">
    <property type="nucleotide sequence ID" value="NZ_CP036170.1"/>
</dbReference>
<accession>B0NHP2</accession>
<dbReference type="STRING" id="411468.CLOSCI_03005"/>
<dbReference type="HOGENOM" id="CLU_2988657_0_0_9"/>
<evidence type="ECO:0000313" key="1">
    <source>
        <dbReference type="EMBL" id="QBF73853.1"/>
    </source>
</evidence>
<protein>
    <submittedName>
        <fullName evidence="1">Uncharacterized protein</fullName>
    </submittedName>
</protein>
<dbReference type="EMBL" id="CP036170">
    <property type="protein sequence ID" value="QBF73853.1"/>
    <property type="molecule type" value="Genomic_DNA"/>
</dbReference>
<dbReference type="AlphaFoldDB" id="B0NHP2"/>
<gene>
    <name evidence="1" type="ORF">HDCHBGLK_01242</name>
</gene>
<dbReference type="GeneID" id="62697936"/>
<dbReference type="KEGG" id="csci:HDCHBGLK_01242"/>
<reference evidence="1 2" key="1">
    <citation type="journal article" date="2019" name="Appl. Environ. Microbiol.">
        <title>Clostridium scindens ATCC 35704: integration of nutritional requirements, the complete genome sequence, and global transcriptional responses to bile acids.</title>
        <authorList>
            <person name="Devendran S."/>
            <person name="Shrestha R."/>
            <person name="Alves J.M.P."/>
            <person name="Wolf P.G."/>
            <person name="Ly L."/>
            <person name="Hernandez A.G."/>
            <person name="Mendez-Garcia C."/>
            <person name="Inboden A."/>
            <person name="Wiley J."/>
            <person name="Paul O."/>
            <person name="Allen A."/>
            <person name="Springer E."/>
            <person name="Wright C.L."/>
            <person name="Fields C.J."/>
            <person name="Daniel S.L."/>
            <person name="Ridlon J.M."/>
        </authorList>
    </citation>
    <scope>NUCLEOTIDE SEQUENCE [LARGE SCALE GENOMIC DNA]</scope>
    <source>
        <strain evidence="1 2">ATCC 35704</strain>
    </source>
</reference>
<dbReference type="Proteomes" id="UP000289664">
    <property type="component" value="Chromosome"/>
</dbReference>